<dbReference type="GO" id="GO:0009307">
    <property type="term" value="P:DNA restriction-modification system"/>
    <property type="evidence" value="ECO:0007669"/>
    <property type="project" value="UniProtKB-KW"/>
</dbReference>
<evidence type="ECO:0000256" key="1">
    <source>
        <dbReference type="ARBA" id="ARBA00010923"/>
    </source>
</evidence>
<dbReference type="Pfam" id="PF01420">
    <property type="entry name" value="Methylase_S"/>
    <property type="match status" value="2"/>
</dbReference>
<accession>A0A1H9U4W8</accession>
<dbReference type="Proteomes" id="UP000198505">
    <property type="component" value="Unassembled WGS sequence"/>
</dbReference>
<keyword evidence="2" id="KW-0680">Restriction system</keyword>
<keyword evidence="4" id="KW-0175">Coiled coil</keyword>
<evidence type="ECO:0000259" key="5">
    <source>
        <dbReference type="Pfam" id="PF01420"/>
    </source>
</evidence>
<dbReference type="PANTHER" id="PTHR30408">
    <property type="entry name" value="TYPE-1 RESTRICTION ENZYME ECOKI SPECIFICITY PROTEIN"/>
    <property type="match status" value="1"/>
</dbReference>
<keyword evidence="7" id="KW-1185">Reference proteome</keyword>
<name>A0A1H9U4W8_9GAMM</name>
<evidence type="ECO:0000256" key="3">
    <source>
        <dbReference type="ARBA" id="ARBA00023125"/>
    </source>
</evidence>
<evidence type="ECO:0000313" key="6">
    <source>
        <dbReference type="EMBL" id="SES04610.1"/>
    </source>
</evidence>
<feature type="domain" description="Type I restriction modification DNA specificity" evidence="5">
    <location>
        <begin position="245"/>
        <end position="417"/>
    </location>
</feature>
<dbReference type="InterPro" id="IPR000055">
    <property type="entry name" value="Restrct_endonuc_typeI_TRD"/>
</dbReference>
<dbReference type="STRING" id="416874.SAMN04487958_10680"/>
<dbReference type="InterPro" id="IPR044946">
    <property type="entry name" value="Restrct_endonuc_typeI_TRD_sf"/>
</dbReference>
<keyword evidence="3" id="KW-0238">DNA-binding</keyword>
<organism evidence="6 7">
    <name type="scientific">Vreelandella subterranea</name>
    <dbReference type="NCBI Taxonomy" id="416874"/>
    <lineage>
        <taxon>Bacteria</taxon>
        <taxon>Pseudomonadati</taxon>
        <taxon>Pseudomonadota</taxon>
        <taxon>Gammaproteobacteria</taxon>
        <taxon>Oceanospirillales</taxon>
        <taxon>Halomonadaceae</taxon>
        <taxon>Vreelandella</taxon>
    </lineage>
</organism>
<dbReference type="RefSeq" id="WP_092827572.1">
    <property type="nucleotide sequence ID" value="NZ_FOGS01000006.1"/>
</dbReference>
<proteinExistence type="inferred from homology"/>
<evidence type="ECO:0000256" key="4">
    <source>
        <dbReference type="SAM" id="Coils"/>
    </source>
</evidence>
<gene>
    <name evidence="6" type="ORF">SAMN04487958_10680</name>
</gene>
<protein>
    <submittedName>
        <fullName evidence="6">Type I restriction enzyme, S subunit</fullName>
    </submittedName>
</protein>
<dbReference type="EMBL" id="FOGS01000006">
    <property type="protein sequence ID" value="SES04610.1"/>
    <property type="molecule type" value="Genomic_DNA"/>
</dbReference>
<sequence>MNSETVEVREVSPGYGFTAEKPTEPFGYKQTEVGVIPEDWSVLTVGVLNPFVTSGSRGWAQYYSKFGDLFVRITNMSRENVHLDLTDTRFVSVPNIGQEGDRTSLARGDLLISITADIGIIGYIDESVPLPAYINQHIALVRFPSEIVCSKFVALFLAFGEGQKRFHAITDQGAKAGINLKTVRELPLALPPTLKEQRAIATALSDVDALLEELDRLIAKKHDIKQATMQQLLTGQTRLPGFEGEWEEAQLGELCSFHKGKGLPKSSLDAYGRYECIHYGELFTQYGVEIRKTISRTSTRGDKFLSVANDVLMPTSDVTPSGLAKASCIKSDKVVLGGDILVIRADPHTLNGTFLSYIIRNDDDQVLRLVTGTTVYHLYGSDMRKFTLRIPGVREQNEIVKALLAMGDEVEAIKQRRAKTVVLKQSMMQELLTGRTRLKVAEQNSEFLC</sequence>
<dbReference type="Gene3D" id="3.90.220.20">
    <property type="entry name" value="DNA methylase specificity domains"/>
    <property type="match status" value="2"/>
</dbReference>
<evidence type="ECO:0000256" key="2">
    <source>
        <dbReference type="ARBA" id="ARBA00022747"/>
    </source>
</evidence>
<feature type="coiled-coil region" evidence="4">
    <location>
        <begin position="200"/>
        <end position="227"/>
    </location>
</feature>
<evidence type="ECO:0000313" key="7">
    <source>
        <dbReference type="Proteomes" id="UP000198505"/>
    </source>
</evidence>
<feature type="domain" description="Type I restriction modification DNA specificity" evidence="5">
    <location>
        <begin position="103"/>
        <end position="212"/>
    </location>
</feature>
<dbReference type="InterPro" id="IPR052021">
    <property type="entry name" value="Type-I_RS_S_subunit"/>
</dbReference>
<dbReference type="PANTHER" id="PTHR30408:SF12">
    <property type="entry name" value="TYPE I RESTRICTION ENZYME MJAVIII SPECIFICITY SUBUNIT"/>
    <property type="match status" value="1"/>
</dbReference>
<comment type="similarity">
    <text evidence="1">Belongs to the type-I restriction system S methylase family.</text>
</comment>
<dbReference type="AlphaFoldDB" id="A0A1H9U4W8"/>
<dbReference type="Gene3D" id="1.10.287.1120">
    <property type="entry name" value="Bipartite methylase S protein"/>
    <property type="match status" value="1"/>
</dbReference>
<reference evidence="7" key="1">
    <citation type="submission" date="2016-10" db="EMBL/GenBank/DDBJ databases">
        <authorList>
            <person name="Varghese N."/>
            <person name="Submissions S."/>
        </authorList>
    </citation>
    <scope>NUCLEOTIDE SEQUENCE [LARGE SCALE GENOMIC DNA]</scope>
    <source>
        <strain evidence="7">CGMCC 1.6495</strain>
    </source>
</reference>
<dbReference type="SUPFAM" id="SSF116734">
    <property type="entry name" value="DNA methylase specificity domain"/>
    <property type="match status" value="2"/>
</dbReference>
<dbReference type="GO" id="GO:0003677">
    <property type="term" value="F:DNA binding"/>
    <property type="evidence" value="ECO:0007669"/>
    <property type="project" value="UniProtKB-KW"/>
</dbReference>